<accession>A0A4V2QAQ7</accession>
<dbReference type="InterPro" id="IPR001279">
    <property type="entry name" value="Metallo-B-lactamas"/>
</dbReference>
<dbReference type="EMBL" id="SLUM01000034">
    <property type="protein sequence ID" value="TCL53432.1"/>
    <property type="molecule type" value="Genomic_DNA"/>
</dbReference>
<name>A0A4V2QAQ7_9FIRM</name>
<dbReference type="GO" id="GO:0016787">
    <property type="term" value="F:hydrolase activity"/>
    <property type="evidence" value="ECO:0007669"/>
    <property type="project" value="UniProtKB-KW"/>
</dbReference>
<dbReference type="SUPFAM" id="SSF56281">
    <property type="entry name" value="Metallo-hydrolase/oxidoreductase"/>
    <property type="match status" value="1"/>
</dbReference>
<dbReference type="SMART" id="SM00849">
    <property type="entry name" value="Lactamase_B"/>
    <property type="match status" value="1"/>
</dbReference>
<comment type="caution">
    <text evidence="2">The sequence shown here is derived from an EMBL/GenBank/DDBJ whole genome shotgun (WGS) entry which is preliminary data.</text>
</comment>
<feature type="domain" description="Metallo-beta-lactamase" evidence="1">
    <location>
        <begin position="23"/>
        <end position="198"/>
    </location>
</feature>
<evidence type="ECO:0000313" key="3">
    <source>
        <dbReference type="Proteomes" id="UP000295184"/>
    </source>
</evidence>
<dbReference type="InterPro" id="IPR036866">
    <property type="entry name" value="RibonucZ/Hydroxyglut_hydro"/>
</dbReference>
<sequence length="258" mass="29042">MNYRVFELDAHTWRIEEYDETSSVYLYLLEGEQSALLLDTGLGQIDLRKLVAGLTQLPVQVLNTHAHFDHIGGNGLFDRVMIPRADQEMYRLHTSPELLAQFPQYHFPAACTRIAWIDGTDTISLGRRTLELIPTPGHTPGAIALLDPDRRWIFTGDTCCRADVLLNMEGSTTVETYAESIARLQQYRPRFDLVWPSHHSVPLTPDILDLFQQAAQQICRGTAQGDRIQTLVGEALALQNGPIRVVYLADRISNQTSS</sequence>
<evidence type="ECO:0000259" key="1">
    <source>
        <dbReference type="SMART" id="SM00849"/>
    </source>
</evidence>
<dbReference type="InterPro" id="IPR050855">
    <property type="entry name" value="NDM-1-like"/>
</dbReference>
<dbReference type="PANTHER" id="PTHR42951:SF22">
    <property type="entry name" value="METALLO BETA-LACTAMASE SUPERFAMILY LIPOPROTEIN"/>
    <property type="match status" value="1"/>
</dbReference>
<dbReference type="Proteomes" id="UP000295184">
    <property type="component" value="Unassembled WGS sequence"/>
</dbReference>
<dbReference type="OrthoDB" id="9761531at2"/>
<dbReference type="Pfam" id="PF00753">
    <property type="entry name" value="Lactamase_B"/>
    <property type="match status" value="1"/>
</dbReference>
<dbReference type="STRING" id="1650663.GCA_001486665_00813"/>
<protein>
    <submittedName>
        <fullName evidence="2">Glyoxylase-like metal-dependent hydrolase (Beta-lactamase superfamily II)</fullName>
    </submittedName>
</protein>
<proteinExistence type="predicted"/>
<dbReference type="AlphaFoldDB" id="A0A4V2QAQ7"/>
<evidence type="ECO:0000313" key="2">
    <source>
        <dbReference type="EMBL" id="TCL53432.1"/>
    </source>
</evidence>
<dbReference type="Gene3D" id="3.60.15.10">
    <property type="entry name" value="Ribonuclease Z/Hydroxyacylglutathione hydrolase-like"/>
    <property type="match status" value="1"/>
</dbReference>
<organism evidence="2 3">
    <name type="scientific">Allofournierella massiliensis</name>
    <dbReference type="NCBI Taxonomy" id="1650663"/>
    <lineage>
        <taxon>Bacteria</taxon>
        <taxon>Bacillati</taxon>
        <taxon>Bacillota</taxon>
        <taxon>Clostridia</taxon>
        <taxon>Eubacteriales</taxon>
        <taxon>Oscillospiraceae</taxon>
        <taxon>Allofournierella</taxon>
    </lineage>
</organism>
<dbReference type="RefSeq" id="WP_058963318.1">
    <property type="nucleotide sequence ID" value="NZ_CABKVM010000014.1"/>
</dbReference>
<dbReference type="PANTHER" id="PTHR42951">
    <property type="entry name" value="METALLO-BETA-LACTAMASE DOMAIN-CONTAINING"/>
    <property type="match status" value="1"/>
</dbReference>
<reference evidence="2 3" key="1">
    <citation type="submission" date="2019-03" db="EMBL/GenBank/DDBJ databases">
        <title>Genomic Encyclopedia of Type Strains, Phase IV (KMG-IV): sequencing the most valuable type-strain genomes for metagenomic binning, comparative biology and taxonomic classification.</title>
        <authorList>
            <person name="Goeker M."/>
        </authorList>
    </citation>
    <scope>NUCLEOTIDE SEQUENCE [LARGE SCALE GENOMIC DNA]</scope>
    <source>
        <strain evidence="2 3">DSM 100451</strain>
    </source>
</reference>
<gene>
    <name evidence="2" type="ORF">EDD77_1347</name>
</gene>
<keyword evidence="2" id="KW-0378">Hydrolase</keyword>